<evidence type="ECO:0000256" key="3">
    <source>
        <dbReference type="ARBA" id="ARBA00023015"/>
    </source>
</evidence>
<dbReference type="PANTHER" id="PTHR32071:SF57">
    <property type="entry name" value="C4-DICARBOXYLATE TRANSPORT TRANSCRIPTIONAL REGULATORY PROTEIN DCTD"/>
    <property type="match status" value="1"/>
</dbReference>
<dbReference type="GO" id="GO:0043565">
    <property type="term" value="F:sequence-specific DNA binding"/>
    <property type="evidence" value="ECO:0007669"/>
    <property type="project" value="InterPro"/>
</dbReference>
<dbReference type="SUPFAM" id="SSF46689">
    <property type="entry name" value="Homeodomain-like"/>
    <property type="match status" value="1"/>
</dbReference>
<keyword evidence="3" id="KW-0805">Transcription regulation</keyword>
<reference evidence="8" key="1">
    <citation type="submission" date="2020-12" db="EMBL/GenBank/DDBJ databases">
        <title>Clostridium thailandense sp. nov., a novel acetogenic bacterium isolated from peat land soil in Thailand.</title>
        <authorList>
            <person name="Chaikitkaew S."/>
            <person name="Birkeland N.K."/>
        </authorList>
    </citation>
    <scope>NUCLEOTIDE SEQUENCE</scope>
    <source>
        <strain evidence="8">DSM 17425</strain>
    </source>
</reference>
<evidence type="ECO:0000259" key="6">
    <source>
        <dbReference type="PROSITE" id="PS50045"/>
    </source>
</evidence>
<dbReference type="InterPro" id="IPR035965">
    <property type="entry name" value="PAS-like_dom_sf"/>
</dbReference>
<dbReference type="SUPFAM" id="SSF52540">
    <property type="entry name" value="P-loop containing nucleoside triphosphate hydrolases"/>
    <property type="match status" value="1"/>
</dbReference>
<feature type="domain" description="PAS" evidence="7">
    <location>
        <begin position="16"/>
        <end position="55"/>
    </location>
</feature>
<dbReference type="InterPro" id="IPR027417">
    <property type="entry name" value="P-loop_NTPase"/>
</dbReference>
<dbReference type="PRINTS" id="PR01590">
    <property type="entry name" value="HTHFIS"/>
</dbReference>
<dbReference type="Pfam" id="PF25601">
    <property type="entry name" value="AAA_lid_14"/>
    <property type="match status" value="1"/>
</dbReference>
<dbReference type="CDD" id="cd00130">
    <property type="entry name" value="PAS"/>
    <property type="match status" value="1"/>
</dbReference>
<dbReference type="Gene3D" id="1.10.8.60">
    <property type="match status" value="1"/>
</dbReference>
<name>A0A934M5K4_9CLOT</name>
<dbReference type="InterPro" id="IPR000014">
    <property type="entry name" value="PAS"/>
</dbReference>
<protein>
    <submittedName>
        <fullName evidence="8">Sigma 54-interacting transcriptional regulator</fullName>
    </submittedName>
</protein>
<dbReference type="InterPro" id="IPR025662">
    <property type="entry name" value="Sigma_54_int_dom_ATP-bd_1"/>
</dbReference>
<dbReference type="GO" id="GO:0005524">
    <property type="term" value="F:ATP binding"/>
    <property type="evidence" value="ECO:0007669"/>
    <property type="project" value="UniProtKB-KW"/>
</dbReference>
<evidence type="ECO:0000256" key="2">
    <source>
        <dbReference type="ARBA" id="ARBA00022840"/>
    </source>
</evidence>
<dbReference type="AlphaFoldDB" id="A0A934M5K4"/>
<keyword evidence="4" id="KW-0238">DNA-binding</keyword>
<evidence type="ECO:0000313" key="8">
    <source>
        <dbReference type="EMBL" id="MBI6875190.1"/>
    </source>
</evidence>
<dbReference type="Gene3D" id="3.40.50.300">
    <property type="entry name" value="P-loop containing nucleotide triphosphate hydrolases"/>
    <property type="match status" value="1"/>
</dbReference>
<dbReference type="FunFam" id="3.40.50.300:FF:000006">
    <property type="entry name" value="DNA-binding transcriptional regulator NtrC"/>
    <property type="match status" value="1"/>
</dbReference>
<proteinExistence type="predicted"/>
<dbReference type="Pfam" id="PF00158">
    <property type="entry name" value="Sigma54_activat"/>
    <property type="match status" value="1"/>
</dbReference>
<dbReference type="InterPro" id="IPR058031">
    <property type="entry name" value="AAA_lid_NorR"/>
</dbReference>
<keyword evidence="9" id="KW-1185">Reference proteome</keyword>
<dbReference type="SMART" id="SM00382">
    <property type="entry name" value="AAA"/>
    <property type="match status" value="1"/>
</dbReference>
<evidence type="ECO:0000256" key="5">
    <source>
        <dbReference type="ARBA" id="ARBA00023163"/>
    </source>
</evidence>
<dbReference type="EMBL" id="JAEEGB010000039">
    <property type="protein sequence ID" value="MBI6875190.1"/>
    <property type="molecule type" value="Genomic_DNA"/>
</dbReference>
<dbReference type="PROSITE" id="PS00688">
    <property type="entry name" value="SIGMA54_INTERACT_3"/>
    <property type="match status" value="1"/>
</dbReference>
<dbReference type="GO" id="GO:0006355">
    <property type="term" value="P:regulation of DNA-templated transcription"/>
    <property type="evidence" value="ECO:0007669"/>
    <property type="project" value="InterPro"/>
</dbReference>
<dbReference type="InterPro" id="IPR002078">
    <property type="entry name" value="Sigma_54_int"/>
</dbReference>
<dbReference type="InterPro" id="IPR025943">
    <property type="entry name" value="Sigma_54_int_dom_ATP-bd_2"/>
</dbReference>
<keyword evidence="5" id="KW-0804">Transcription</keyword>
<dbReference type="Gene3D" id="1.10.10.60">
    <property type="entry name" value="Homeodomain-like"/>
    <property type="match status" value="1"/>
</dbReference>
<dbReference type="Pfam" id="PF13426">
    <property type="entry name" value="PAS_9"/>
    <property type="match status" value="1"/>
</dbReference>
<dbReference type="CDD" id="cd00009">
    <property type="entry name" value="AAA"/>
    <property type="match status" value="1"/>
</dbReference>
<evidence type="ECO:0000256" key="4">
    <source>
        <dbReference type="ARBA" id="ARBA00023125"/>
    </source>
</evidence>
<dbReference type="PROSITE" id="PS00676">
    <property type="entry name" value="SIGMA54_INTERACT_2"/>
    <property type="match status" value="1"/>
</dbReference>
<evidence type="ECO:0000259" key="7">
    <source>
        <dbReference type="PROSITE" id="PS50112"/>
    </source>
</evidence>
<feature type="domain" description="Sigma-54 factor interaction" evidence="6">
    <location>
        <begin position="152"/>
        <end position="381"/>
    </location>
</feature>
<accession>A0A934M5K4</accession>
<evidence type="ECO:0000256" key="1">
    <source>
        <dbReference type="ARBA" id="ARBA00022741"/>
    </source>
</evidence>
<dbReference type="RefSeq" id="WP_211144550.1">
    <property type="nucleotide sequence ID" value="NZ_JAEEGB010000039.1"/>
</dbReference>
<gene>
    <name evidence="8" type="ORF">I6U51_21175</name>
</gene>
<comment type="caution">
    <text evidence="8">The sequence shown here is derived from an EMBL/GenBank/DDBJ whole genome shotgun (WGS) entry which is preliminary data.</text>
</comment>
<dbReference type="PROSITE" id="PS00675">
    <property type="entry name" value="SIGMA54_INTERACT_1"/>
    <property type="match status" value="1"/>
</dbReference>
<dbReference type="InterPro" id="IPR002197">
    <property type="entry name" value="HTH_Fis"/>
</dbReference>
<dbReference type="InterPro" id="IPR003593">
    <property type="entry name" value="AAA+_ATPase"/>
</dbReference>
<dbReference type="PROSITE" id="PS50045">
    <property type="entry name" value="SIGMA54_INTERACT_4"/>
    <property type="match status" value="1"/>
</dbReference>
<dbReference type="PROSITE" id="PS50112">
    <property type="entry name" value="PAS"/>
    <property type="match status" value="1"/>
</dbReference>
<dbReference type="Gene3D" id="3.30.450.20">
    <property type="entry name" value="PAS domain"/>
    <property type="match status" value="1"/>
</dbReference>
<dbReference type="InterPro" id="IPR009057">
    <property type="entry name" value="Homeodomain-like_sf"/>
</dbReference>
<sequence length="460" mass="52512">MSNFIHSKEFLHFCYQAFENIPITVDFLDKDGKMIYINKAFADFLKIPREEMIGKLVTDINPTSKFMDTLKNKKADIAIKHKFPNGKDAIVHRIPILDDEGQVVGGFGMVLFEGITEMKSIIEKCDALDKELKLYKNHIAKFNTAKYTLDDIIGKSRDMIQCKKKVEKFAKVDLDVLITGESGVGKELFAHALHNESLRKNKPFISINCSAIPGNLLESELFGYEEGAFTGAKKGGSIGKFEVANGGTIFLDEIGDMPYYMQVKILRVLQEKEIVRVGGKTTIPIDVRVCCATNRNLEQLIKEEKFREDLYYRLNVLIIEIPPLRKRKGDIEVLIDKFLNSFYKNSGMFRKISKSGINILVNYEWPGNVRELKNVIDRICVNAEDTNIVEADIPEYILKTAVKSKYDVNELGLDAFLMHMEKEMVLNALAECNNNKSKAAKKLKIPRMSFYRKLEKYDIK</sequence>
<dbReference type="PANTHER" id="PTHR32071">
    <property type="entry name" value="TRANSCRIPTIONAL REGULATORY PROTEIN"/>
    <property type="match status" value="1"/>
</dbReference>
<dbReference type="InterPro" id="IPR025944">
    <property type="entry name" value="Sigma_54_int_dom_CS"/>
</dbReference>
<dbReference type="SUPFAM" id="SSF55785">
    <property type="entry name" value="PYP-like sensor domain (PAS domain)"/>
    <property type="match status" value="1"/>
</dbReference>
<dbReference type="Pfam" id="PF02954">
    <property type="entry name" value="HTH_8"/>
    <property type="match status" value="1"/>
</dbReference>
<dbReference type="SMART" id="SM00091">
    <property type="entry name" value="PAS"/>
    <property type="match status" value="1"/>
</dbReference>
<keyword evidence="2" id="KW-0067">ATP-binding</keyword>
<keyword evidence="1" id="KW-0547">Nucleotide-binding</keyword>
<dbReference type="Proteomes" id="UP000622687">
    <property type="component" value="Unassembled WGS sequence"/>
</dbReference>
<organism evidence="8 9">
    <name type="scientific">Clostridium aciditolerans</name>
    <dbReference type="NCBI Taxonomy" id="339861"/>
    <lineage>
        <taxon>Bacteria</taxon>
        <taxon>Bacillati</taxon>
        <taxon>Bacillota</taxon>
        <taxon>Clostridia</taxon>
        <taxon>Eubacteriales</taxon>
        <taxon>Clostridiaceae</taxon>
        <taxon>Clostridium</taxon>
    </lineage>
</organism>
<evidence type="ECO:0000313" key="9">
    <source>
        <dbReference type="Proteomes" id="UP000622687"/>
    </source>
</evidence>